<dbReference type="HOGENOM" id="CLU_1199781_0_0_1"/>
<dbReference type="AlphaFoldDB" id="S8AMD8"/>
<dbReference type="OrthoDB" id="10455886at2759"/>
<keyword evidence="2" id="KW-1185">Reference proteome</keyword>
<name>S8AMD8_DACHA</name>
<evidence type="ECO:0000313" key="1">
    <source>
        <dbReference type="EMBL" id="EPS42261.1"/>
    </source>
</evidence>
<reference evidence="1 2" key="1">
    <citation type="journal article" date="2013" name="PLoS Genet.">
        <title>Genomic mechanisms accounting for the adaptation to parasitism in nematode-trapping fungi.</title>
        <authorList>
            <person name="Meerupati T."/>
            <person name="Andersson K.M."/>
            <person name="Friman E."/>
            <person name="Kumar D."/>
            <person name="Tunlid A."/>
            <person name="Ahren D."/>
        </authorList>
    </citation>
    <scope>NUCLEOTIDE SEQUENCE [LARGE SCALE GENOMIC DNA]</scope>
    <source>
        <strain evidence="1 2">CBS 200.50</strain>
    </source>
</reference>
<sequence>MPPQLARFDFYVYIVSRHWWKFYNLSSEILELMSLFFGPPNEDEKLDESDNPSHWRWDDVRISISLADIQNDDEKMEVVETREFASQKIFDYSILIIPTASDFRLLHRIFLPNQRDKDIIYDKSIELAIVQLAQKLPALLKIIWCMEEFPLRSDGIEPRSEWCLWSIVRKEGYPLSVDKGEWISPEEIIEMHDPFFDGEVPPLMELPEIHQPTRLTNIYEELEEGEEGDED</sequence>
<organism evidence="1 2">
    <name type="scientific">Dactylellina haptotyla (strain CBS 200.50)</name>
    <name type="common">Nematode-trapping fungus</name>
    <name type="synonym">Monacrosporium haptotylum</name>
    <dbReference type="NCBI Taxonomy" id="1284197"/>
    <lineage>
        <taxon>Eukaryota</taxon>
        <taxon>Fungi</taxon>
        <taxon>Dikarya</taxon>
        <taxon>Ascomycota</taxon>
        <taxon>Pezizomycotina</taxon>
        <taxon>Orbiliomycetes</taxon>
        <taxon>Orbiliales</taxon>
        <taxon>Orbiliaceae</taxon>
        <taxon>Dactylellina</taxon>
    </lineage>
</organism>
<proteinExistence type="predicted"/>
<gene>
    <name evidence="1" type="ORF">H072_3768</name>
</gene>
<comment type="caution">
    <text evidence="1">The sequence shown here is derived from an EMBL/GenBank/DDBJ whole genome shotgun (WGS) entry which is preliminary data.</text>
</comment>
<dbReference type="EMBL" id="AQGS01000127">
    <property type="protein sequence ID" value="EPS42261.1"/>
    <property type="molecule type" value="Genomic_DNA"/>
</dbReference>
<accession>S8AMD8</accession>
<reference evidence="2" key="2">
    <citation type="submission" date="2013-04" db="EMBL/GenBank/DDBJ databases">
        <title>Genomic mechanisms accounting for the adaptation to parasitism in nematode-trapping fungi.</title>
        <authorList>
            <person name="Ahren D.G."/>
        </authorList>
    </citation>
    <scope>NUCLEOTIDE SEQUENCE [LARGE SCALE GENOMIC DNA]</scope>
    <source>
        <strain evidence="2">CBS 200.50</strain>
    </source>
</reference>
<dbReference type="Proteomes" id="UP000015100">
    <property type="component" value="Unassembled WGS sequence"/>
</dbReference>
<evidence type="ECO:0000313" key="2">
    <source>
        <dbReference type="Proteomes" id="UP000015100"/>
    </source>
</evidence>
<protein>
    <submittedName>
        <fullName evidence="1">Uncharacterized protein</fullName>
    </submittedName>
</protein>